<keyword evidence="1" id="KW-1133">Transmembrane helix</keyword>
<feature type="transmembrane region" description="Helical" evidence="1">
    <location>
        <begin position="97"/>
        <end position="115"/>
    </location>
</feature>
<feature type="transmembrane region" description="Helical" evidence="1">
    <location>
        <begin position="374"/>
        <end position="394"/>
    </location>
</feature>
<proteinExistence type="predicted"/>
<comment type="caution">
    <text evidence="2">The sequence shown here is derived from an EMBL/GenBank/DDBJ whole genome shotgun (WGS) entry which is preliminary data.</text>
</comment>
<feature type="transmembrane region" description="Helical" evidence="1">
    <location>
        <begin position="180"/>
        <end position="201"/>
    </location>
</feature>
<feature type="transmembrane region" description="Helical" evidence="1">
    <location>
        <begin position="429"/>
        <end position="447"/>
    </location>
</feature>
<organism evidence="2 3">
    <name type="scientific">Epilithonimonas hispanica</name>
    <dbReference type="NCBI Taxonomy" id="358687"/>
    <lineage>
        <taxon>Bacteria</taxon>
        <taxon>Pseudomonadati</taxon>
        <taxon>Bacteroidota</taxon>
        <taxon>Flavobacteriia</taxon>
        <taxon>Flavobacteriales</taxon>
        <taxon>Weeksellaceae</taxon>
        <taxon>Chryseobacterium group</taxon>
        <taxon>Epilithonimonas</taxon>
    </lineage>
</organism>
<protein>
    <recommendedName>
        <fullName evidence="4">O-antigen ligase-like membrane protein</fullName>
    </recommendedName>
</protein>
<dbReference type="RefSeq" id="WP_116036449.1">
    <property type="nucleotide sequence ID" value="NZ_JBHLVV010000139.1"/>
</dbReference>
<sequence>MKINVLKIDYDRSVQDKIRLCFWLYLFFLIFESAFRKWFLPGLSNIFLVIRDPIVLYVLILGLHKNLTNSKYVVFLIALGSIAFFTTLIWGHQNFLVDIYGFRIIGIYFPAMFVFSKSLKRYDLLIVGKVILYLSFFMTILITLQYFSPQSSWVNRGIGGNEEGAGFAGVGGYFRPSGTFSFISGMVGFEFLVGAFLMYFLFFNANLPKSIKIPRIFLVIITLSFGVSIIVCLSRSIIFQSLILLLLAILAPLFLKKDYTKIFNLSIVLVISVAILSQINFFRIAVNNLSERFENASDSEGNVVTGTIQNRFLGSYERAFTDTQNFTGKEIPFTGFGLGIGTKVGEKLLGIDSSTKPFAVAEEEWSRVICEMGLLMGGLFLIVIRVIFPFSYSIKAFNCFRRNEDYLPYFFIPPFFIFISNRQLAMPNLLGFTVLFGIILLASINTSKKLSK</sequence>
<feature type="transmembrane region" description="Helical" evidence="1">
    <location>
        <begin position="237"/>
        <end position="255"/>
    </location>
</feature>
<evidence type="ECO:0008006" key="4">
    <source>
        <dbReference type="Google" id="ProtNLM"/>
    </source>
</evidence>
<feature type="transmembrane region" description="Helical" evidence="1">
    <location>
        <begin position="122"/>
        <end position="147"/>
    </location>
</feature>
<name>A0A3D9CQS2_9FLAO</name>
<dbReference type="Proteomes" id="UP000256326">
    <property type="component" value="Unassembled WGS sequence"/>
</dbReference>
<evidence type="ECO:0000256" key="1">
    <source>
        <dbReference type="SAM" id="Phobius"/>
    </source>
</evidence>
<feature type="transmembrane region" description="Helical" evidence="1">
    <location>
        <begin position="213"/>
        <end position="231"/>
    </location>
</feature>
<dbReference type="EMBL" id="QNUG01000038">
    <property type="protein sequence ID" value="REC68104.1"/>
    <property type="molecule type" value="Genomic_DNA"/>
</dbReference>
<feature type="transmembrane region" description="Helical" evidence="1">
    <location>
        <begin position="262"/>
        <end position="282"/>
    </location>
</feature>
<dbReference type="OrthoDB" id="1491081at2"/>
<gene>
    <name evidence="2" type="ORF">DRF58_14490</name>
</gene>
<keyword evidence="1" id="KW-0812">Transmembrane</keyword>
<feature type="transmembrane region" description="Helical" evidence="1">
    <location>
        <begin position="406"/>
        <end position="423"/>
    </location>
</feature>
<keyword evidence="3" id="KW-1185">Reference proteome</keyword>
<keyword evidence="1" id="KW-0472">Membrane</keyword>
<feature type="transmembrane region" description="Helical" evidence="1">
    <location>
        <begin position="72"/>
        <end position="91"/>
    </location>
</feature>
<accession>A0A3D9CQS2</accession>
<reference evidence="2 3" key="1">
    <citation type="journal article" date="2006" name="Int. J. Syst. Evol. Microbiol.">
        <title>Chryseobacterium hispanicum sp. nov., isolated from the drinking water distribution system of Sevilla, Spain.</title>
        <authorList>
            <person name="Gallego V."/>
            <person name="Garcia M.T."/>
            <person name="Ventosa A."/>
        </authorList>
    </citation>
    <scope>NUCLEOTIDE SEQUENCE [LARGE SCALE GENOMIC DNA]</scope>
    <source>
        <strain evidence="2 3">KCTC 22104</strain>
    </source>
</reference>
<evidence type="ECO:0000313" key="2">
    <source>
        <dbReference type="EMBL" id="REC68104.1"/>
    </source>
</evidence>
<evidence type="ECO:0000313" key="3">
    <source>
        <dbReference type="Proteomes" id="UP000256326"/>
    </source>
</evidence>
<dbReference type="AlphaFoldDB" id="A0A3D9CQS2"/>
<feature type="transmembrane region" description="Helical" evidence="1">
    <location>
        <begin position="45"/>
        <end position="63"/>
    </location>
</feature>
<feature type="transmembrane region" description="Helical" evidence="1">
    <location>
        <begin position="20"/>
        <end position="39"/>
    </location>
</feature>